<evidence type="ECO:0000256" key="5">
    <source>
        <dbReference type="ARBA" id="ARBA00023180"/>
    </source>
</evidence>
<organism evidence="7 8">
    <name type="scientific">Pelecanoides urinatrix</name>
    <name type="common">Common diving petrel</name>
    <name type="synonym">Procellaria urinatrix</name>
    <dbReference type="NCBI Taxonomy" id="37079"/>
    <lineage>
        <taxon>Eukaryota</taxon>
        <taxon>Metazoa</taxon>
        <taxon>Chordata</taxon>
        <taxon>Craniata</taxon>
        <taxon>Vertebrata</taxon>
        <taxon>Euteleostomi</taxon>
        <taxon>Archelosauria</taxon>
        <taxon>Archosauria</taxon>
        <taxon>Dinosauria</taxon>
        <taxon>Saurischia</taxon>
        <taxon>Theropoda</taxon>
        <taxon>Coelurosauria</taxon>
        <taxon>Aves</taxon>
        <taxon>Neognathae</taxon>
        <taxon>Neoaves</taxon>
        <taxon>Aequornithes</taxon>
        <taxon>Procellariiformes</taxon>
        <taxon>Procellariidae</taxon>
        <taxon>Pelecanoides</taxon>
    </lineage>
</organism>
<feature type="non-terminal residue" evidence="7">
    <location>
        <position position="1"/>
    </location>
</feature>
<evidence type="ECO:0000256" key="1">
    <source>
        <dbReference type="ARBA" id="ARBA00004613"/>
    </source>
</evidence>
<accession>A0A7L3BTS0</accession>
<keyword evidence="3" id="KW-0677">Repeat</keyword>
<evidence type="ECO:0000313" key="7">
    <source>
        <dbReference type="EMBL" id="NXT34313.1"/>
    </source>
</evidence>
<dbReference type="FunFam" id="2.10.25.10:FF:000055">
    <property type="entry name" value="alpha-tectorin isoform X1"/>
    <property type="match status" value="1"/>
</dbReference>
<name>A0A7L3BTS0_PELUR</name>
<dbReference type="FunFam" id="2.10.25.10:FF:000153">
    <property type="entry name" value="MUC5B isoform 1"/>
    <property type="match status" value="1"/>
</dbReference>
<dbReference type="CDD" id="cd19941">
    <property type="entry name" value="TIL"/>
    <property type="match status" value="2"/>
</dbReference>
<dbReference type="InterPro" id="IPR002919">
    <property type="entry name" value="TIL_dom"/>
</dbReference>
<dbReference type="PROSITE" id="PS51233">
    <property type="entry name" value="VWFD"/>
    <property type="match status" value="2"/>
</dbReference>
<dbReference type="Pfam" id="PF01826">
    <property type="entry name" value="TIL"/>
    <property type="match status" value="2"/>
</dbReference>
<protein>
    <submittedName>
        <fullName evidence="7">FCGBP protein</fullName>
    </submittedName>
</protein>
<comment type="subcellular location">
    <subcellularLocation>
        <location evidence="1">Secreted</location>
    </subcellularLocation>
</comment>
<dbReference type="Proteomes" id="UP000555367">
    <property type="component" value="Unassembled WGS sequence"/>
</dbReference>
<dbReference type="InterPro" id="IPR025615">
    <property type="entry name" value="TILa_dom"/>
</dbReference>
<dbReference type="Pfam" id="PF12714">
    <property type="entry name" value="TILa"/>
    <property type="match status" value="1"/>
</dbReference>
<evidence type="ECO:0000313" key="8">
    <source>
        <dbReference type="Proteomes" id="UP000555367"/>
    </source>
</evidence>
<dbReference type="InterPro" id="IPR001846">
    <property type="entry name" value="VWF_type-D"/>
</dbReference>
<dbReference type="Pfam" id="PF00094">
    <property type="entry name" value="VWD"/>
    <property type="match status" value="2"/>
</dbReference>
<dbReference type="PANTHER" id="PTHR11339">
    <property type="entry name" value="EXTRACELLULAR MATRIX GLYCOPROTEIN RELATED"/>
    <property type="match status" value="1"/>
</dbReference>
<feature type="domain" description="VWFD" evidence="6">
    <location>
        <begin position="284"/>
        <end position="461"/>
    </location>
</feature>
<dbReference type="SMART" id="SM00832">
    <property type="entry name" value="C8"/>
    <property type="match status" value="2"/>
</dbReference>
<dbReference type="GO" id="GO:0005615">
    <property type="term" value="C:extracellular space"/>
    <property type="evidence" value="ECO:0007669"/>
    <property type="project" value="TreeGrafter"/>
</dbReference>
<dbReference type="OrthoDB" id="6236007at2759"/>
<dbReference type="Gene3D" id="2.10.25.10">
    <property type="entry name" value="Laminin"/>
    <property type="match status" value="2"/>
</dbReference>
<dbReference type="InterPro" id="IPR014853">
    <property type="entry name" value="VWF/SSPO/ZAN-like_Cys-rich_dom"/>
</dbReference>
<evidence type="ECO:0000256" key="4">
    <source>
        <dbReference type="ARBA" id="ARBA00023157"/>
    </source>
</evidence>
<keyword evidence="4" id="KW-1015">Disulfide bond</keyword>
<dbReference type="GO" id="GO:0031012">
    <property type="term" value="C:extracellular matrix"/>
    <property type="evidence" value="ECO:0007669"/>
    <property type="project" value="TreeGrafter"/>
</dbReference>
<feature type="domain" description="VWFD" evidence="6">
    <location>
        <begin position="1"/>
        <end position="72"/>
    </location>
</feature>
<evidence type="ECO:0000259" key="6">
    <source>
        <dbReference type="PROSITE" id="PS51233"/>
    </source>
</evidence>
<dbReference type="InterPro" id="IPR050780">
    <property type="entry name" value="Mucin_vWF_Thrombospondin_sf"/>
</dbReference>
<dbReference type="Pfam" id="PF08742">
    <property type="entry name" value="C8"/>
    <property type="match status" value="2"/>
</dbReference>
<keyword evidence="5" id="KW-0325">Glycoprotein</keyword>
<sequence length="593" mass="63677">LETDFGLRVTYDWNWHLLIDLPSSYYKHTCGLCGNFNLKPEDDVPESGSDLAAVVAWAKGWKAPDDDDPFCWDYCEGTCPVCEEEKKELYGGNQYCGLIKKSFQGPFKACHDVVKPRDFYRNCLYDVCMSDGAKKILCQALEAYASTCKKHGAIVHDWRTPSGCRPVCPPNQHYELCGPACPATCRGQAEAEECEEAAFCTEGCFCDEGFLLSGDRCVPLAQCGCLHEGRYYKMGEEFFTCPRCSERCTCKEAGVVECRPEGCAAGEGCTVQNGVRGCYPHECGRCQVLGAVSYSTFDGHPLHFAGTCTYTLAAVEATGPEDTLVPFTVEVEKESGEEGPLIRQLLVTVHGVTVGMARGTQWEVDGERHLLPLSLAGGAVTASQEGTHRVLRAQGGLKLLYDGSAYALLTLPASHRRRTRGLCGNFDGDAGNDLAAPQELGDAWGTLTTTCTHGSPPPPCPAAPPGPCEVLAEATGPFAGCHGVVAPQEHVAGCRREQCGRPGAGALCRSLQGYAAACQAAGGRLREWRAAAECPLSCPPNSHYELCTSTCDRTCAGLLASTQCTDKCFEGCQCDEGFLFNGDECVPMDSCGC</sequence>
<dbReference type="AlphaFoldDB" id="A0A7L3BTS0"/>
<proteinExistence type="predicted"/>
<gene>
    <name evidence="7" type="primary">Fcgbp_1</name>
    <name evidence="7" type="ORF">PELURI_R12632</name>
</gene>
<keyword evidence="2" id="KW-0964">Secreted</keyword>
<evidence type="ECO:0000256" key="2">
    <source>
        <dbReference type="ARBA" id="ARBA00022525"/>
    </source>
</evidence>
<dbReference type="SUPFAM" id="SSF57567">
    <property type="entry name" value="Serine protease inhibitors"/>
    <property type="match status" value="2"/>
</dbReference>
<dbReference type="PANTHER" id="PTHR11339:SF373">
    <property type="entry name" value="VWFD DOMAIN-CONTAINING PROTEIN"/>
    <property type="match status" value="1"/>
</dbReference>
<dbReference type="InterPro" id="IPR036084">
    <property type="entry name" value="Ser_inhib-like_sf"/>
</dbReference>
<keyword evidence="8" id="KW-1185">Reference proteome</keyword>
<dbReference type="SMART" id="SM00216">
    <property type="entry name" value="VWD"/>
    <property type="match status" value="1"/>
</dbReference>
<evidence type="ECO:0000256" key="3">
    <source>
        <dbReference type="ARBA" id="ARBA00022737"/>
    </source>
</evidence>
<feature type="non-terminal residue" evidence="7">
    <location>
        <position position="593"/>
    </location>
</feature>
<reference evidence="7 8" key="1">
    <citation type="submission" date="2019-09" db="EMBL/GenBank/DDBJ databases">
        <title>Bird 10,000 Genomes (B10K) Project - Family phase.</title>
        <authorList>
            <person name="Zhang G."/>
        </authorList>
    </citation>
    <scope>NUCLEOTIDE SEQUENCE [LARGE SCALE GENOMIC DNA]</scope>
    <source>
        <strain evidence="7">B10K-DU-012-45</strain>
    </source>
</reference>
<dbReference type="EMBL" id="VZTQ01004124">
    <property type="protein sequence ID" value="NXT34313.1"/>
    <property type="molecule type" value="Genomic_DNA"/>
</dbReference>
<comment type="caution">
    <text evidence="7">The sequence shown here is derived from an EMBL/GenBank/DDBJ whole genome shotgun (WGS) entry which is preliminary data.</text>
</comment>